<feature type="compositionally biased region" description="Polar residues" evidence="1">
    <location>
        <begin position="1"/>
        <end position="12"/>
    </location>
</feature>
<reference evidence="2" key="1">
    <citation type="journal article" date="2017" name="Mycologia">
        <title>Fusarium algeriense, sp. nov., a novel toxigenic crown rot pathogen of durum wheat from Algeria is nested in the Fusarium burgessii species complex.</title>
        <authorList>
            <person name="Laraba I."/>
            <person name="Keddad A."/>
            <person name="Boureghda H."/>
            <person name="Abdallah N."/>
            <person name="Vaughan M.M."/>
            <person name="Proctor R.H."/>
            <person name="Busman M."/>
            <person name="O'Donnell K."/>
        </authorList>
    </citation>
    <scope>NUCLEOTIDE SEQUENCE</scope>
    <source>
        <strain evidence="2">NRRL 25174</strain>
    </source>
</reference>
<dbReference type="AlphaFoldDB" id="A0A9P5A773"/>
<accession>A0A9P5A773</accession>
<protein>
    <submittedName>
        <fullName evidence="2">Uncharacterized protein</fullName>
    </submittedName>
</protein>
<dbReference type="OrthoDB" id="10472620at2759"/>
<evidence type="ECO:0000256" key="1">
    <source>
        <dbReference type="SAM" id="MobiDB-lite"/>
    </source>
</evidence>
<dbReference type="EMBL" id="PVQB02000817">
    <property type="protein sequence ID" value="KAF4333530.1"/>
    <property type="molecule type" value="Genomic_DNA"/>
</dbReference>
<keyword evidence="3" id="KW-1185">Reference proteome</keyword>
<evidence type="ECO:0000313" key="2">
    <source>
        <dbReference type="EMBL" id="KAF4333530.1"/>
    </source>
</evidence>
<proteinExistence type="predicted"/>
<comment type="caution">
    <text evidence="2">The sequence shown here is derived from an EMBL/GenBank/DDBJ whole genome shotgun (WGS) entry which is preliminary data.</text>
</comment>
<feature type="region of interest" description="Disordered" evidence="1">
    <location>
        <begin position="1"/>
        <end position="27"/>
    </location>
</feature>
<name>A0A9P5A773_9HYPO</name>
<reference evidence="2" key="2">
    <citation type="submission" date="2020-02" db="EMBL/GenBank/DDBJ databases">
        <title>Identification and distribution of gene clusters putatively required for synthesis of sphingolipid metabolism inhibitors in phylogenetically diverse species of the filamentous fungus Fusarium.</title>
        <authorList>
            <person name="Kim H.-S."/>
            <person name="Busman M."/>
            <person name="Brown D.W."/>
            <person name="Divon H."/>
            <person name="Uhlig S."/>
            <person name="Proctor R.H."/>
        </authorList>
    </citation>
    <scope>NUCLEOTIDE SEQUENCE</scope>
    <source>
        <strain evidence="2">NRRL 25174</strain>
    </source>
</reference>
<evidence type="ECO:0000313" key="3">
    <source>
        <dbReference type="Proteomes" id="UP000730481"/>
    </source>
</evidence>
<organism evidence="2 3">
    <name type="scientific">Fusarium beomiforme</name>
    <dbReference type="NCBI Taxonomy" id="44412"/>
    <lineage>
        <taxon>Eukaryota</taxon>
        <taxon>Fungi</taxon>
        <taxon>Dikarya</taxon>
        <taxon>Ascomycota</taxon>
        <taxon>Pezizomycotina</taxon>
        <taxon>Sordariomycetes</taxon>
        <taxon>Hypocreomycetidae</taxon>
        <taxon>Hypocreales</taxon>
        <taxon>Nectriaceae</taxon>
        <taxon>Fusarium</taxon>
        <taxon>Fusarium burgessii species complex</taxon>
    </lineage>
</organism>
<dbReference type="Proteomes" id="UP000730481">
    <property type="component" value="Unassembled WGS sequence"/>
</dbReference>
<sequence>MEGTNKNAGTTKNEPKEEQEGPAQPLSKEDQLKLIHQYYDENEPVTQHFLETNFVTTMSYEEGIKRVFCMYIALSDKELEQALKASPNVVKDHQNLVDIVAKRYKQLHPLTLRQPHVGMFFVKWLKAIKPMVLSSLPDLDKDDAMKKLLREMRLKWDEVAEETGCFKKSYWD</sequence>
<gene>
    <name evidence="2" type="ORF">FBEOM_12642</name>
</gene>